<dbReference type="Gene3D" id="1.50.10.20">
    <property type="match status" value="1"/>
</dbReference>
<evidence type="ECO:0000256" key="8">
    <source>
        <dbReference type="RuleBase" id="RU365076"/>
    </source>
</evidence>
<dbReference type="SUPFAM" id="SSF48239">
    <property type="entry name" value="Terpenoid cyclases/Protein prenyltransferases"/>
    <property type="match status" value="1"/>
</dbReference>
<sequence length="313" mass="36320">MLRYNEHLKFLDKYKSIKDLDFYLTEPCRLNTLFWIINSYKILQKEIPNKKNIVKFVLDCKNADGGYGGSVGFPSTILTTFNALQILSILEEKFYDENTINFILKKHKEDGSFKNDSFDMSDNRINCSAILSLHLLYINCENKERDFYEPINVKFFEKIKFDYKKCINYIINCYNLDGGFGLEKNDESHCAFTFCCISSLRSLGYLDYINKRDISKFILLRQGKNGGFSGRIDKKEDVCYSFWAYATLIILKKDYLIDKVRLTNFILTCQSLKGGFSDRPGNEPDPYHLMFSLAALSLLNYNKLSSIDPGLAF</sequence>
<proteinExistence type="inferred from homology"/>
<dbReference type="CDD" id="cd02894">
    <property type="entry name" value="GGTase-II"/>
    <property type="match status" value="1"/>
</dbReference>
<keyword evidence="3 8" id="KW-0808">Transferase</keyword>
<dbReference type="PANTHER" id="PTHR11774">
    <property type="entry name" value="GERANYLGERANYL TRANSFERASE TYPE BETA SUBUNIT"/>
    <property type="match status" value="1"/>
</dbReference>
<comment type="similarity">
    <text evidence="1 8">Belongs to the protein prenyltransferase subunit beta family.</text>
</comment>
<evidence type="ECO:0000256" key="4">
    <source>
        <dbReference type="ARBA" id="ARBA00022723"/>
    </source>
</evidence>
<dbReference type="EMBL" id="KE647150">
    <property type="protein sequence ID" value="EQB61341.1"/>
    <property type="molecule type" value="Genomic_DNA"/>
</dbReference>
<evidence type="ECO:0000256" key="3">
    <source>
        <dbReference type="ARBA" id="ARBA00022679"/>
    </source>
</evidence>
<evidence type="ECO:0000256" key="1">
    <source>
        <dbReference type="ARBA" id="ARBA00010497"/>
    </source>
</evidence>
<feature type="domain" description="Prenyltransferase alpha-alpha toroid" evidence="9">
    <location>
        <begin position="3"/>
        <end position="311"/>
    </location>
</feature>
<comment type="catalytic activity">
    <reaction evidence="7 8">
        <text>geranylgeranyl diphosphate + L-cysteinyl-[protein] = S-geranylgeranyl-L-cysteinyl-[protein] + diphosphate</text>
        <dbReference type="Rhea" id="RHEA:21240"/>
        <dbReference type="Rhea" id="RHEA-COMP:10131"/>
        <dbReference type="Rhea" id="RHEA-COMP:11537"/>
        <dbReference type="ChEBI" id="CHEBI:29950"/>
        <dbReference type="ChEBI" id="CHEBI:33019"/>
        <dbReference type="ChEBI" id="CHEBI:57533"/>
        <dbReference type="ChEBI" id="CHEBI:86021"/>
        <dbReference type="EC" id="2.5.1.60"/>
    </reaction>
</comment>
<dbReference type="InterPro" id="IPR026873">
    <property type="entry name" value="Ptb1"/>
</dbReference>
<evidence type="ECO:0000256" key="7">
    <source>
        <dbReference type="ARBA" id="ARBA00047658"/>
    </source>
</evidence>
<dbReference type="AlphaFoldDB" id="T0MDK2"/>
<dbReference type="OrthoDB" id="5428259at2759"/>
<dbReference type="PANTHER" id="PTHR11774:SF11">
    <property type="entry name" value="GERANYLGERANYL TRANSFERASE TYPE-2 SUBUNIT BETA"/>
    <property type="match status" value="1"/>
</dbReference>
<comment type="cofactor">
    <cofactor evidence="8">
        <name>Zn(2+)</name>
        <dbReference type="ChEBI" id="CHEBI:29105"/>
    </cofactor>
    <text evidence="8">Binds 1 zinc ion per subunit.</text>
</comment>
<dbReference type="HOGENOM" id="CLU_028946_3_0_1"/>
<evidence type="ECO:0000313" key="10">
    <source>
        <dbReference type="EMBL" id="EQB61341.1"/>
    </source>
</evidence>
<organism evidence="10 11">
    <name type="scientific">Vairimorpha apis BRL 01</name>
    <dbReference type="NCBI Taxonomy" id="1037528"/>
    <lineage>
        <taxon>Eukaryota</taxon>
        <taxon>Fungi</taxon>
        <taxon>Fungi incertae sedis</taxon>
        <taxon>Microsporidia</taxon>
        <taxon>Nosematidae</taxon>
        <taxon>Vairimorpha</taxon>
    </lineage>
</organism>
<evidence type="ECO:0000313" key="11">
    <source>
        <dbReference type="Proteomes" id="UP000053780"/>
    </source>
</evidence>
<comment type="function">
    <text evidence="8">Catalyzes the transfer of a geranylgeranyl moiety from geranylgeranyl diphosphate to both cysteines of proteins with the C-terminal sequence -XXCC, -XCXC and -CCXX.</text>
</comment>
<keyword evidence="6 8" id="KW-0862">Zinc</keyword>
<dbReference type="EC" id="2.5.1.60" evidence="8"/>
<reference evidence="10 11" key="1">
    <citation type="journal article" date="2013" name="BMC Genomics">
        <title>Genome sequencing and comparative genomics of honey bee microsporidia, Nosema apis reveal novel insights into host-parasite interactions.</title>
        <authorList>
            <person name="Chen Yp."/>
            <person name="Pettis J.S."/>
            <person name="Zhao Y."/>
            <person name="Liu X."/>
            <person name="Tallon L.J."/>
            <person name="Sadzewicz L.D."/>
            <person name="Li R."/>
            <person name="Zheng H."/>
            <person name="Huang S."/>
            <person name="Zhang X."/>
            <person name="Hamilton M.C."/>
            <person name="Pernal S.F."/>
            <person name="Melathopoulos A.P."/>
            <person name="Yan X."/>
            <person name="Evans J.D."/>
        </authorList>
    </citation>
    <scope>NUCLEOTIDE SEQUENCE [LARGE SCALE GENOMIC DNA]</scope>
    <source>
        <strain evidence="10 11">BRL 01</strain>
    </source>
</reference>
<dbReference type="GO" id="GO:0005968">
    <property type="term" value="C:Rab-protein geranylgeranyltransferase complex"/>
    <property type="evidence" value="ECO:0007669"/>
    <property type="project" value="UniProtKB-UniRule"/>
</dbReference>
<keyword evidence="5" id="KW-0677">Repeat</keyword>
<dbReference type="VEuPathDB" id="MicrosporidiaDB:NAPIS_ORF01086"/>
<keyword evidence="2 8" id="KW-0637">Prenyltransferase</keyword>
<keyword evidence="11" id="KW-1185">Reference proteome</keyword>
<protein>
    <recommendedName>
        <fullName evidence="8">Geranylgeranyl transferase type-2 subunit beta</fullName>
        <ecNumber evidence="8">2.5.1.60</ecNumber>
    </recommendedName>
</protein>
<dbReference type="Pfam" id="PF00432">
    <property type="entry name" value="Prenyltrans"/>
    <property type="match status" value="1"/>
</dbReference>
<name>T0MDK2_9MICR</name>
<dbReference type="GO" id="GO:0046872">
    <property type="term" value="F:metal ion binding"/>
    <property type="evidence" value="ECO:0007669"/>
    <property type="project" value="UniProtKB-KW"/>
</dbReference>
<gene>
    <name evidence="10" type="ORF">NAPIS_ORF01086</name>
</gene>
<evidence type="ECO:0000259" key="9">
    <source>
        <dbReference type="Pfam" id="PF00432"/>
    </source>
</evidence>
<evidence type="ECO:0000256" key="5">
    <source>
        <dbReference type="ARBA" id="ARBA00022737"/>
    </source>
</evidence>
<dbReference type="InterPro" id="IPR008930">
    <property type="entry name" value="Terpenoid_cyclase/PrenylTrfase"/>
</dbReference>
<evidence type="ECO:0000256" key="2">
    <source>
        <dbReference type="ARBA" id="ARBA00022602"/>
    </source>
</evidence>
<dbReference type="InterPro" id="IPR045089">
    <property type="entry name" value="PGGT1B-like"/>
</dbReference>
<dbReference type="Proteomes" id="UP000053780">
    <property type="component" value="Unassembled WGS sequence"/>
</dbReference>
<dbReference type="GO" id="GO:0004663">
    <property type="term" value="F:Rab geranylgeranyltransferase activity"/>
    <property type="evidence" value="ECO:0007669"/>
    <property type="project" value="UniProtKB-UniRule"/>
</dbReference>
<dbReference type="InterPro" id="IPR001330">
    <property type="entry name" value="Prenyltrans"/>
</dbReference>
<keyword evidence="4 8" id="KW-0479">Metal-binding</keyword>
<evidence type="ECO:0000256" key="6">
    <source>
        <dbReference type="ARBA" id="ARBA00022833"/>
    </source>
</evidence>
<accession>T0MDK2</accession>